<accession>A0ABV7BAH9</accession>
<organism evidence="2 3">
    <name type="scientific">Halomonas tibetensis</name>
    <dbReference type="NCBI Taxonomy" id="2259590"/>
    <lineage>
        <taxon>Bacteria</taxon>
        <taxon>Pseudomonadati</taxon>
        <taxon>Pseudomonadota</taxon>
        <taxon>Gammaproteobacteria</taxon>
        <taxon>Oceanospirillales</taxon>
        <taxon>Halomonadaceae</taxon>
        <taxon>Halomonas</taxon>
    </lineage>
</organism>
<dbReference type="Proteomes" id="UP001595386">
    <property type="component" value="Unassembled WGS sequence"/>
</dbReference>
<evidence type="ECO:0000256" key="1">
    <source>
        <dbReference type="SAM" id="MobiDB-lite"/>
    </source>
</evidence>
<proteinExistence type="predicted"/>
<name>A0ABV7BAH9_9GAMM</name>
<evidence type="ECO:0000313" key="3">
    <source>
        <dbReference type="Proteomes" id="UP001595386"/>
    </source>
</evidence>
<sequence>MDNDEELAEAVYAEEQDFQDREESAWKDLEYDEDWVRIFGSPPDESMRQERHEADVEAGLVDPPSDPLTSMVQEVMERYDAAELEDTTKKPD</sequence>
<feature type="region of interest" description="Disordered" evidence="1">
    <location>
        <begin position="40"/>
        <end position="67"/>
    </location>
</feature>
<dbReference type="RefSeq" id="WP_379760613.1">
    <property type="nucleotide sequence ID" value="NZ_JBHRSQ010000020.1"/>
</dbReference>
<reference evidence="3" key="1">
    <citation type="journal article" date="2019" name="Int. J. Syst. Evol. Microbiol.">
        <title>The Global Catalogue of Microorganisms (GCM) 10K type strain sequencing project: providing services to taxonomists for standard genome sequencing and annotation.</title>
        <authorList>
            <consortium name="The Broad Institute Genomics Platform"/>
            <consortium name="The Broad Institute Genome Sequencing Center for Infectious Disease"/>
            <person name="Wu L."/>
            <person name="Ma J."/>
        </authorList>
    </citation>
    <scope>NUCLEOTIDE SEQUENCE [LARGE SCALE GENOMIC DNA]</scope>
    <source>
        <strain evidence="3">KCTC 52660</strain>
    </source>
</reference>
<dbReference type="EMBL" id="JBHRSQ010000020">
    <property type="protein sequence ID" value="MFC2993205.1"/>
    <property type="molecule type" value="Genomic_DNA"/>
</dbReference>
<feature type="region of interest" description="Disordered" evidence="1">
    <location>
        <begin position="1"/>
        <end position="22"/>
    </location>
</feature>
<feature type="compositionally biased region" description="Acidic residues" evidence="1">
    <location>
        <begin position="1"/>
        <end position="17"/>
    </location>
</feature>
<evidence type="ECO:0000313" key="2">
    <source>
        <dbReference type="EMBL" id="MFC2993205.1"/>
    </source>
</evidence>
<protein>
    <submittedName>
        <fullName evidence="2">Uncharacterized protein</fullName>
    </submittedName>
</protein>
<keyword evidence="3" id="KW-1185">Reference proteome</keyword>
<comment type="caution">
    <text evidence="2">The sequence shown here is derived from an EMBL/GenBank/DDBJ whole genome shotgun (WGS) entry which is preliminary data.</text>
</comment>
<feature type="compositionally biased region" description="Basic and acidic residues" evidence="1">
    <location>
        <begin position="45"/>
        <end position="55"/>
    </location>
</feature>
<gene>
    <name evidence="2" type="ORF">ACFODV_14365</name>
</gene>